<dbReference type="InterPro" id="IPR008251">
    <property type="entry name" value="Chromo_shadow_dom"/>
</dbReference>
<dbReference type="PROSITE" id="PS50013">
    <property type="entry name" value="CHROMO_2"/>
    <property type="match status" value="1"/>
</dbReference>
<feature type="compositionally biased region" description="Basic residues" evidence="4">
    <location>
        <begin position="9"/>
        <end position="36"/>
    </location>
</feature>
<dbReference type="SMART" id="SM00298">
    <property type="entry name" value="CHROMO"/>
    <property type="match status" value="1"/>
</dbReference>
<name>A0A3M7DQ58_HORWE</name>
<feature type="region of interest" description="Disordered" evidence="4">
    <location>
        <begin position="143"/>
        <end position="220"/>
    </location>
</feature>
<dbReference type="PANTHER" id="PTHR22812">
    <property type="entry name" value="CHROMOBOX PROTEIN"/>
    <property type="match status" value="1"/>
</dbReference>
<dbReference type="InterPro" id="IPR016197">
    <property type="entry name" value="Chromo-like_dom_sf"/>
</dbReference>
<dbReference type="CDD" id="cd00024">
    <property type="entry name" value="CD_CSD"/>
    <property type="match status" value="1"/>
</dbReference>
<keyword evidence="3" id="KW-0539">Nucleus</keyword>
<protein>
    <recommendedName>
        <fullName evidence="5">Chromo domain-containing protein</fullName>
    </recommendedName>
</protein>
<sequence>MSRQYFTPRKYRRAGKKRNTPSKPKSSTRHVRHVRVDKRVTNTMPPAISDHESGSEDDVPDQIPARVNQKATEPTQEEEEDDNEDDDEDEYRVEKIVKHDWLDDGTLVYQIKWQGYEDAGDMTWEPVENLEGAKDILQTYLKKIGGTPEPPAPKIKRGDSTRKSGGGKRSASEAFATDSPAPASSSKKRGSKGKATSKTNGTADDAAETAKRALPPGTWDNDVLRVTSIIEESVPSTTSATSLARNKSAAGKESKELIGLLEWKDGGAKTQHKMKVLRQKVPQRLLDYYEQHLVFTDAGANQTDANDKDDGEAEAEGEDVEMQ</sequence>
<comment type="caution">
    <text evidence="6">The sequence shown here is derived from an EMBL/GenBank/DDBJ whole genome shotgun (WGS) entry which is preliminary data.</text>
</comment>
<feature type="domain" description="Chromo" evidence="5">
    <location>
        <begin position="91"/>
        <end position="152"/>
    </location>
</feature>
<feature type="compositionally biased region" description="Acidic residues" evidence="4">
    <location>
        <begin position="75"/>
        <end position="91"/>
    </location>
</feature>
<dbReference type="SUPFAM" id="SSF54160">
    <property type="entry name" value="Chromo domain-like"/>
    <property type="match status" value="2"/>
</dbReference>
<feature type="region of interest" description="Disordered" evidence="4">
    <location>
        <begin position="1"/>
        <end position="92"/>
    </location>
</feature>
<dbReference type="Pfam" id="PF01393">
    <property type="entry name" value="Chromo_shadow"/>
    <property type="match status" value="1"/>
</dbReference>
<dbReference type="InterPro" id="IPR000953">
    <property type="entry name" value="Chromo/chromo_shadow_dom"/>
</dbReference>
<evidence type="ECO:0000313" key="6">
    <source>
        <dbReference type="EMBL" id="RMY66324.1"/>
    </source>
</evidence>
<evidence type="ECO:0000256" key="3">
    <source>
        <dbReference type="ARBA" id="ARBA00023242"/>
    </source>
</evidence>
<feature type="region of interest" description="Disordered" evidence="4">
    <location>
        <begin position="297"/>
        <end position="323"/>
    </location>
</feature>
<organism evidence="6 7">
    <name type="scientific">Hortaea werneckii</name>
    <name type="common">Black yeast</name>
    <name type="synonym">Cladosporium werneckii</name>
    <dbReference type="NCBI Taxonomy" id="91943"/>
    <lineage>
        <taxon>Eukaryota</taxon>
        <taxon>Fungi</taxon>
        <taxon>Dikarya</taxon>
        <taxon>Ascomycota</taxon>
        <taxon>Pezizomycotina</taxon>
        <taxon>Dothideomycetes</taxon>
        <taxon>Dothideomycetidae</taxon>
        <taxon>Mycosphaerellales</taxon>
        <taxon>Teratosphaeriaceae</taxon>
        <taxon>Hortaea</taxon>
    </lineage>
</organism>
<dbReference type="GO" id="GO:0000792">
    <property type="term" value="C:heterochromatin"/>
    <property type="evidence" value="ECO:0007669"/>
    <property type="project" value="UniProtKB-ARBA"/>
</dbReference>
<evidence type="ECO:0000313" key="7">
    <source>
        <dbReference type="Proteomes" id="UP000269539"/>
    </source>
</evidence>
<proteinExistence type="predicted"/>
<dbReference type="GO" id="GO:0006338">
    <property type="term" value="P:chromatin remodeling"/>
    <property type="evidence" value="ECO:0007669"/>
    <property type="project" value="UniProtKB-ARBA"/>
</dbReference>
<dbReference type="PROSITE" id="PS00598">
    <property type="entry name" value="CHROMO_1"/>
    <property type="match status" value="1"/>
</dbReference>
<dbReference type="SMART" id="SM00300">
    <property type="entry name" value="ChSh"/>
    <property type="match status" value="1"/>
</dbReference>
<comment type="subcellular location">
    <subcellularLocation>
        <location evidence="1">Nucleus</location>
    </subcellularLocation>
</comment>
<dbReference type="InterPro" id="IPR023780">
    <property type="entry name" value="Chromo_domain"/>
</dbReference>
<dbReference type="PRINTS" id="PR00504">
    <property type="entry name" value="CHROMODOMAIN"/>
</dbReference>
<reference evidence="6 7" key="1">
    <citation type="journal article" date="2018" name="BMC Genomics">
        <title>Genomic evidence for intraspecific hybridization in a clonal and extremely halotolerant yeast.</title>
        <authorList>
            <person name="Gostincar C."/>
            <person name="Stajich J.E."/>
            <person name="Zupancic J."/>
            <person name="Zalar P."/>
            <person name="Gunde-Cimerman N."/>
        </authorList>
    </citation>
    <scope>NUCLEOTIDE SEQUENCE [LARGE SCALE GENOMIC DNA]</scope>
    <source>
        <strain evidence="6 7">EXF-10513</strain>
    </source>
</reference>
<dbReference type="VEuPathDB" id="FungiDB:BTJ68_06158"/>
<evidence type="ECO:0000256" key="4">
    <source>
        <dbReference type="SAM" id="MobiDB-lite"/>
    </source>
</evidence>
<dbReference type="Gene3D" id="2.40.50.40">
    <property type="match status" value="2"/>
</dbReference>
<dbReference type="InterPro" id="IPR017984">
    <property type="entry name" value="Chromo_dom_subgr"/>
</dbReference>
<feature type="compositionally biased region" description="Acidic residues" evidence="4">
    <location>
        <begin position="307"/>
        <end position="323"/>
    </location>
</feature>
<dbReference type="Pfam" id="PF00385">
    <property type="entry name" value="Chromo"/>
    <property type="match status" value="1"/>
</dbReference>
<dbReference type="GO" id="GO:0005634">
    <property type="term" value="C:nucleus"/>
    <property type="evidence" value="ECO:0007669"/>
    <property type="project" value="UniProtKB-SubCell"/>
</dbReference>
<dbReference type="Proteomes" id="UP000269539">
    <property type="component" value="Unassembled WGS sequence"/>
</dbReference>
<dbReference type="AlphaFoldDB" id="A0A3M7DQ58"/>
<comment type="subunit">
    <text evidence="2">Component of the NuA4 histone acetyltransferase complex.</text>
</comment>
<accession>A0A3M7DQ58</accession>
<dbReference type="InterPro" id="IPR023779">
    <property type="entry name" value="Chromodomain_CS"/>
</dbReference>
<evidence type="ECO:0000259" key="5">
    <source>
        <dbReference type="PROSITE" id="PS50013"/>
    </source>
</evidence>
<dbReference type="EMBL" id="QWIO01001787">
    <property type="protein sequence ID" value="RMY66324.1"/>
    <property type="molecule type" value="Genomic_DNA"/>
</dbReference>
<evidence type="ECO:0000256" key="1">
    <source>
        <dbReference type="ARBA" id="ARBA00004123"/>
    </source>
</evidence>
<evidence type="ECO:0000256" key="2">
    <source>
        <dbReference type="ARBA" id="ARBA00011353"/>
    </source>
</evidence>
<gene>
    <name evidence="6" type="ORF">D0864_11864</name>
</gene>
<dbReference type="InterPro" id="IPR051219">
    <property type="entry name" value="Heterochromatin_chromo-domain"/>
</dbReference>